<dbReference type="RefSeq" id="WP_184735424.1">
    <property type="nucleotide sequence ID" value="NZ_BMRW01000008.1"/>
</dbReference>
<comment type="caution">
    <text evidence="1">The sequence shown here is derived from an EMBL/GenBank/DDBJ whole genome shotgun (WGS) entry which is preliminary data.</text>
</comment>
<name>A0A7W7LEB6_STRNE</name>
<dbReference type="EMBL" id="JACHJG010000008">
    <property type="protein sequence ID" value="MBB4888091.1"/>
    <property type="molecule type" value="Genomic_DNA"/>
</dbReference>
<dbReference type="Pfam" id="PF19384">
    <property type="entry name" value="DUF5959"/>
    <property type="match status" value="1"/>
</dbReference>
<organism evidence="1 2">
    <name type="scientific">Streptomyces netropsis</name>
    <name type="common">Streptoverticillium netropsis</name>
    <dbReference type="NCBI Taxonomy" id="55404"/>
    <lineage>
        <taxon>Bacteria</taxon>
        <taxon>Bacillati</taxon>
        <taxon>Actinomycetota</taxon>
        <taxon>Actinomycetes</taxon>
        <taxon>Kitasatosporales</taxon>
        <taxon>Streptomycetaceae</taxon>
        <taxon>Streptomyces</taxon>
    </lineage>
</organism>
<proteinExistence type="predicted"/>
<dbReference type="InterPro" id="IPR046003">
    <property type="entry name" value="DUF5959"/>
</dbReference>
<protein>
    <submittedName>
        <fullName evidence="1">Uncharacterized protein</fullName>
    </submittedName>
</protein>
<reference evidence="1 2" key="1">
    <citation type="submission" date="2020-08" db="EMBL/GenBank/DDBJ databases">
        <title>Genomic Encyclopedia of Type Strains, Phase III (KMG-III): the genomes of soil and plant-associated and newly described type strains.</title>
        <authorList>
            <person name="Whitman W."/>
        </authorList>
    </citation>
    <scope>NUCLEOTIDE SEQUENCE [LARGE SCALE GENOMIC DNA]</scope>
    <source>
        <strain evidence="1 2">CECT 3265</strain>
    </source>
</reference>
<gene>
    <name evidence="1" type="ORF">FHS38_004159</name>
</gene>
<keyword evidence="2" id="KW-1185">Reference proteome</keyword>
<evidence type="ECO:0000313" key="1">
    <source>
        <dbReference type="EMBL" id="MBB4888091.1"/>
    </source>
</evidence>
<accession>A0A7W7LEB6</accession>
<sequence length="76" mass="8241">MGDNPPRELIALADDEGNSVTVNVTGRDPRWTAGVNAEVVVKTPCTAEPRTVWERRNIRRNASSAEVSAPTPATLR</sequence>
<dbReference type="AlphaFoldDB" id="A0A7W7LEB6"/>
<dbReference type="Proteomes" id="UP000556436">
    <property type="component" value="Unassembled WGS sequence"/>
</dbReference>
<evidence type="ECO:0000313" key="2">
    <source>
        <dbReference type="Proteomes" id="UP000556436"/>
    </source>
</evidence>